<dbReference type="Proteomes" id="UP000824192">
    <property type="component" value="Unassembled WGS sequence"/>
</dbReference>
<proteinExistence type="predicted"/>
<organism evidence="2 3">
    <name type="scientific">Candidatus Flavonifractor merdipullorum</name>
    <dbReference type="NCBI Taxonomy" id="2838590"/>
    <lineage>
        <taxon>Bacteria</taxon>
        <taxon>Bacillati</taxon>
        <taxon>Bacillota</taxon>
        <taxon>Clostridia</taxon>
        <taxon>Eubacteriales</taxon>
        <taxon>Oscillospiraceae</taxon>
        <taxon>Flavonifractor</taxon>
    </lineage>
</organism>
<comment type="caution">
    <text evidence="2">The sequence shown here is derived from an EMBL/GenBank/DDBJ whole genome shotgun (WGS) entry which is preliminary data.</text>
</comment>
<feature type="transmembrane region" description="Helical" evidence="1">
    <location>
        <begin position="9"/>
        <end position="30"/>
    </location>
</feature>
<keyword evidence="1" id="KW-0472">Membrane</keyword>
<dbReference type="EMBL" id="DXGA01000005">
    <property type="protein sequence ID" value="HIW92955.1"/>
    <property type="molecule type" value="Genomic_DNA"/>
</dbReference>
<keyword evidence="1" id="KW-1133">Transmembrane helix</keyword>
<dbReference type="AlphaFoldDB" id="A0A9D1UNI5"/>
<keyword evidence="1" id="KW-0812">Transmembrane</keyword>
<reference evidence="2" key="2">
    <citation type="submission" date="2021-04" db="EMBL/GenBank/DDBJ databases">
        <authorList>
            <person name="Gilroy R."/>
        </authorList>
    </citation>
    <scope>NUCLEOTIDE SEQUENCE</scope>
    <source>
        <strain evidence="2">ChiGjej6B6-1540</strain>
    </source>
</reference>
<evidence type="ECO:0000313" key="3">
    <source>
        <dbReference type="Proteomes" id="UP000824192"/>
    </source>
</evidence>
<sequence>MKKAIRYDVLFKVCLCVIVVLLLALGFLGFRHYRTMQYLDGIAEKRMDSISVYEQRVDAKLQVLITQPSVSPAELEALAIYIGNIYDDLIELHTYRTGKSPDGRIQLSPGCSRLERTRQESIIDIYQDLYTYVAYRLPMAKEESTSGDMIPLSPVEVNQLEFIADIHNILQTTLEGSESSGQSSSVDDFFNRFYDQISQYLDTQYNKMLGVGYDDSILDAIWG</sequence>
<gene>
    <name evidence="2" type="ORF">H9868_00265</name>
</gene>
<evidence type="ECO:0000256" key="1">
    <source>
        <dbReference type="SAM" id="Phobius"/>
    </source>
</evidence>
<reference evidence="2" key="1">
    <citation type="journal article" date="2021" name="PeerJ">
        <title>Extensive microbial diversity within the chicken gut microbiome revealed by metagenomics and culture.</title>
        <authorList>
            <person name="Gilroy R."/>
            <person name="Ravi A."/>
            <person name="Getino M."/>
            <person name="Pursley I."/>
            <person name="Horton D.L."/>
            <person name="Alikhan N.F."/>
            <person name="Baker D."/>
            <person name="Gharbi K."/>
            <person name="Hall N."/>
            <person name="Watson M."/>
            <person name="Adriaenssens E.M."/>
            <person name="Foster-Nyarko E."/>
            <person name="Jarju S."/>
            <person name="Secka A."/>
            <person name="Antonio M."/>
            <person name="Oren A."/>
            <person name="Chaudhuri R.R."/>
            <person name="La Ragione R."/>
            <person name="Hildebrand F."/>
            <person name="Pallen M.J."/>
        </authorList>
    </citation>
    <scope>NUCLEOTIDE SEQUENCE</scope>
    <source>
        <strain evidence="2">ChiGjej6B6-1540</strain>
    </source>
</reference>
<accession>A0A9D1UNI5</accession>
<evidence type="ECO:0000313" key="2">
    <source>
        <dbReference type="EMBL" id="HIW92955.1"/>
    </source>
</evidence>
<protein>
    <submittedName>
        <fullName evidence="2">Uncharacterized protein</fullName>
    </submittedName>
</protein>
<name>A0A9D1UNI5_9FIRM</name>